<dbReference type="Proteomes" id="UP000664859">
    <property type="component" value="Unassembled WGS sequence"/>
</dbReference>
<evidence type="ECO:0000313" key="11">
    <source>
        <dbReference type="Proteomes" id="UP000664859"/>
    </source>
</evidence>
<keyword evidence="11" id="KW-1185">Reference proteome</keyword>
<sequence length="320" mass="33074">MLVPAFFDNCMGSMILGLLVAATSTIPKEGGALVLLTGLTTGFCGAYTTFSAWALQTDDLVVANPDEVAEGDPQPQVTGIIYICGGLACFIVVHRMGMDLGGVLTGLVERGAPHVKQVSAAAAHRARVKQGSAAAVHGGTAARCAGWAGGEARSLAACSRVWRALAITNAALLAAAVAALALALGLDDASWMRRRWWLSALFAVPGALLRFALARWLNAFRGGLFPLGTFAANMLGTICSALIAHAYSDYGTDWRDTACRAFAVGFCASLTTMSTLVNELAAIRADFGARHGLVYIGSSVILAEVLAGVIDGRWGSGGGL</sequence>
<keyword evidence="4 9" id="KW-0812">Transmembrane</keyword>
<dbReference type="OrthoDB" id="409792at2759"/>
<evidence type="ECO:0000256" key="6">
    <source>
        <dbReference type="ARBA" id="ARBA00023136"/>
    </source>
</evidence>
<dbReference type="PANTHER" id="PTHR28259:SF1">
    <property type="entry name" value="FLUORIDE EXPORT PROTEIN 1-RELATED"/>
    <property type="match status" value="1"/>
</dbReference>
<dbReference type="GO" id="GO:1903425">
    <property type="term" value="F:fluoride transmembrane transporter activity"/>
    <property type="evidence" value="ECO:0007669"/>
    <property type="project" value="TreeGrafter"/>
</dbReference>
<comment type="catalytic activity">
    <reaction evidence="8">
        <text>fluoride(in) = fluoride(out)</text>
        <dbReference type="Rhea" id="RHEA:76159"/>
        <dbReference type="ChEBI" id="CHEBI:17051"/>
    </reaction>
    <physiologicalReaction direction="left-to-right" evidence="8">
        <dbReference type="Rhea" id="RHEA:76160"/>
    </physiologicalReaction>
</comment>
<comment type="function">
    <text evidence="1">Fluoride channel required for the rapid expulsion of cytoplasmic fluoride.</text>
</comment>
<comment type="caution">
    <text evidence="10">The sequence shown here is derived from an EMBL/GenBank/DDBJ whole genome shotgun (WGS) entry which is preliminary data.</text>
</comment>
<accession>A0A835ZHA0</accession>
<dbReference type="Pfam" id="PF02537">
    <property type="entry name" value="CRCB"/>
    <property type="match status" value="2"/>
</dbReference>
<protein>
    <submittedName>
        <fullName evidence="10">CrcB-like protein-domain-containing protein</fullName>
    </submittedName>
</protein>
<evidence type="ECO:0000256" key="7">
    <source>
        <dbReference type="ARBA" id="ARBA00035120"/>
    </source>
</evidence>
<proteinExistence type="inferred from homology"/>
<gene>
    <name evidence="10" type="ORF">JKP88DRAFT_352080</name>
</gene>
<feature type="transmembrane region" description="Helical" evidence="9">
    <location>
        <begin position="260"/>
        <end position="281"/>
    </location>
</feature>
<reference evidence="10" key="1">
    <citation type="submission" date="2021-02" db="EMBL/GenBank/DDBJ databases">
        <title>First Annotated Genome of the Yellow-green Alga Tribonema minus.</title>
        <authorList>
            <person name="Mahan K.M."/>
        </authorList>
    </citation>
    <scope>NUCLEOTIDE SEQUENCE</scope>
    <source>
        <strain evidence="10">UTEX B ZZ1240</strain>
    </source>
</reference>
<comment type="subcellular location">
    <subcellularLocation>
        <location evidence="2">Cell membrane</location>
        <topology evidence="2">Multi-pass membrane protein</topology>
    </subcellularLocation>
</comment>
<dbReference type="EMBL" id="JAFCMP010000010">
    <property type="protein sequence ID" value="KAG5192157.1"/>
    <property type="molecule type" value="Genomic_DNA"/>
</dbReference>
<feature type="transmembrane region" description="Helical" evidence="9">
    <location>
        <begin position="33"/>
        <end position="55"/>
    </location>
</feature>
<feature type="transmembrane region" description="Helical" evidence="9">
    <location>
        <begin position="293"/>
        <end position="310"/>
    </location>
</feature>
<evidence type="ECO:0000313" key="10">
    <source>
        <dbReference type="EMBL" id="KAG5192157.1"/>
    </source>
</evidence>
<comment type="similarity">
    <text evidence="7">Belongs to the fluoride channel Fluc/FEX (TC 1.A.43) family.</text>
</comment>
<organism evidence="10 11">
    <name type="scientific">Tribonema minus</name>
    <dbReference type="NCBI Taxonomy" id="303371"/>
    <lineage>
        <taxon>Eukaryota</taxon>
        <taxon>Sar</taxon>
        <taxon>Stramenopiles</taxon>
        <taxon>Ochrophyta</taxon>
        <taxon>PX clade</taxon>
        <taxon>Xanthophyceae</taxon>
        <taxon>Tribonematales</taxon>
        <taxon>Tribonemataceae</taxon>
        <taxon>Tribonema</taxon>
    </lineage>
</organism>
<dbReference type="InterPro" id="IPR003691">
    <property type="entry name" value="FluC"/>
</dbReference>
<dbReference type="PANTHER" id="PTHR28259">
    <property type="entry name" value="FLUORIDE EXPORT PROTEIN 1-RELATED"/>
    <property type="match status" value="1"/>
</dbReference>
<feature type="transmembrane region" description="Helical" evidence="9">
    <location>
        <begin position="75"/>
        <end position="93"/>
    </location>
</feature>
<evidence type="ECO:0000256" key="4">
    <source>
        <dbReference type="ARBA" id="ARBA00022692"/>
    </source>
</evidence>
<keyword evidence="3" id="KW-1003">Cell membrane</keyword>
<evidence type="ECO:0000256" key="1">
    <source>
        <dbReference type="ARBA" id="ARBA00002598"/>
    </source>
</evidence>
<evidence type="ECO:0000256" key="2">
    <source>
        <dbReference type="ARBA" id="ARBA00004651"/>
    </source>
</evidence>
<keyword evidence="6 9" id="KW-0472">Membrane</keyword>
<feature type="transmembrane region" description="Helical" evidence="9">
    <location>
        <begin position="225"/>
        <end position="248"/>
    </location>
</feature>
<evidence type="ECO:0000256" key="9">
    <source>
        <dbReference type="SAM" id="Phobius"/>
    </source>
</evidence>
<name>A0A835ZHA0_9STRA</name>
<evidence type="ECO:0000256" key="5">
    <source>
        <dbReference type="ARBA" id="ARBA00022989"/>
    </source>
</evidence>
<feature type="transmembrane region" description="Helical" evidence="9">
    <location>
        <begin position="161"/>
        <end position="184"/>
    </location>
</feature>
<evidence type="ECO:0000256" key="8">
    <source>
        <dbReference type="ARBA" id="ARBA00035585"/>
    </source>
</evidence>
<dbReference type="AlphaFoldDB" id="A0A835ZHA0"/>
<feature type="transmembrane region" description="Helical" evidence="9">
    <location>
        <begin position="196"/>
        <end position="213"/>
    </location>
</feature>
<dbReference type="GO" id="GO:0005886">
    <property type="term" value="C:plasma membrane"/>
    <property type="evidence" value="ECO:0007669"/>
    <property type="project" value="UniProtKB-SubCell"/>
</dbReference>
<evidence type="ECO:0000256" key="3">
    <source>
        <dbReference type="ARBA" id="ARBA00022475"/>
    </source>
</evidence>
<keyword evidence="5 9" id="KW-1133">Transmembrane helix</keyword>
<feature type="transmembrane region" description="Helical" evidence="9">
    <location>
        <begin position="6"/>
        <end position="26"/>
    </location>
</feature>